<dbReference type="InterPro" id="IPR056789">
    <property type="entry name" value="LRR_R13L1-DRL21"/>
</dbReference>
<evidence type="ECO:0000313" key="3">
    <source>
        <dbReference type="EMBL" id="GMN26992.1"/>
    </source>
</evidence>
<dbReference type="Proteomes" id="UP001187192">
    <property type="component" value="Unassembled WGS sequence"/>
</dbReference>
<evidence type="ECO:0000259" key="2">
    <source>
        <dbReference type="Pfam" id="PF25019"/>
    </source>
</evidence>
<dbReference type="Pfam" id="PF25019">
    <property type="entry name" value="LRR_R13L1-DRL21"/>
    <property type="match status" value="1"/>
</dbReference>
<protein>
    <recommendedName>
        <fullName evidence="2">R13L1/DRL21-like LRR repeat region domain-containing protein</fullName>
    </recommendedName>
</protein>
<evidence type="ECO:0000313" key="5">
    <source>
        <dbReference type="Proteomes" id="UP001187192"/>
    </source>
</evidence>
<evidence type="ECO:0000313" key="4">
    <source>
        <dbReference type="EMBL" id="GMN27001.1"/>
    </source>
</evidence>
<dbReference type="EMBL" id="BTGU01001643">
    <property type="protein sequence ID" value="GMN26992.1"/>
    <property type="molecule type" value="Genomic_DNA"/>
</dbReference>
<dbReference type="InterPro" id="IPR032675">
    <property type="entry name" value="LRR_dom_sf"/>
</dbReference>
<sequence>MNKQYALDNPSNNSQPIEALQKIRKNRRKYRTNTEASRSESENGHGSSISQVIEANMVEILDRLKFLVEEKNFLGLKKGVQERPSRRLLTTSLVDESSVYGVGMVTRSLKLNCCSQVRFAGTRSLSCRKSFHIYGKSFRSRDFKMLEATDTSVANLKEMKGLLQLSLKWVSDADDSQREREVLDGLKPTANLNKLFIHCCGGTRFPAWLGEQFRSMVSTYLRNCRNCSLIELEINGFDGVKLQG</sequence>
<comment type="caution">
    <text evidence="3">The sequence shown here is derived from an EMBL/GenBank/DDBJ whole genome shotgun (WGS) entry which is preliminary data.</text>
</comment>
<reference evidence="3" key="1">
    <citation type="submission" date="2023-07" db="EMBL/GenBank/DDBJ databases">
        <title>draft genome sequence of fig (Ficus carica).</title>
        <authorList>
            <person name="Takahashi T."/>
            <person name="Nishimura K."/>
        </authorList>
    </citation>
    <scope>NUCLEOTIDE SEQUENCE</scope>
</reference>
<gene>
    <name evidence="3" type="ORF">TIFTF001_040949</name>
    <name evidence="4" type="ORF">TIFTF001_040954</name>
</gene>
<feature type="domain" description="R13L1/DRL21-like LRR repeat region" evidence="2">
    <location>
        <begin position="147"/>
        <end position="229"/>
    </location>
</feature>
<proteinExistence type="predicted"/>
<dbReference type="EMBL" id="BTGU01001644">
    <property type="protein sequence ID" value="GMN27001.1"/>
    <property type="molecule type" value="Genomic_DNA"/>
</dbReference>
<dbReference type="AlphaFoldDB" id="A0AA87Z084"/>
<dbReference type="Gene3D" id="3.80.10.10">
    <property type="entry name" value="Ribonuclease Inhibitor"/>
    <property type="match status" value="1"/>
</dbReference>
<name>A0AA87Z084_FICCA</name>
<organism evidence="3 5">
    <name type="scientific">Ficus carica</name>
    <name type="common">Common fig</name>
    <dbReference type="NCBI Taxonomy" id="3494"/>
    <lineage>
        <taxon>Eukaryota</taxon>
        <taxon>Viridiplantae</taxon>
        <taxon>Streptophyta</taxon>
        <taxon>Embryophyta</taxon>
        <taxon>Tracheophyta</taxon>
        <taxon>Spermatophyta</taxon>
        <taxon>Magnoliopsida</taxon>
        <taxon>eudicotyledons</taxon>
        <taxon>Gunneridae</taxon>
        <taxon>Pentapetalae</taxon>
        <taxon>rosids</taxon>
        <taxon>fabids</taxon>
        <taxon>Rosales</taxon>
        <taxon>Moraceae</taxon>
        <taxon>Ficeae</taxon>
        <taxon>Ficus</taxon>
    </lineage>
</organism>
<keyword evidence="5" id="KW-1185">Reference proteome</keyword>
<accession>A0AA87Z084</accession>
<feature type="region of interest" description="Disordered" evidence="1">
    <location>
        <begin position="24"/>
        <end position="48"/>
    </location>
</feature>
<evidence type="ECO:0000256" key="1">
    <source>
        <dbReference type="SAM" id="MobiDB-lite"/>
    </source>
</evidence>